<dbReference type="EMBL" id="BRZM01000082">
    <property type="protein sequence ID" value="GLD65751.1"/>
    <property type="molecule type" value="Genomic_DNA"/>
</dbReference>
<organism evidence="1 2">
    <name type="scientific">Lates japonicus</name>
    <name type="common">Japanese lates</name>
    <dbReference type="NCBI Taxonomy" id="270547"/>
    <lineage>
        <taxon>Eukaryota</taxon>
        <taxon>Metazoa</taxon>
        <taxon>Chordata</taxon>
        <taxon>Craniata</taxon>
        <taxon>Vertebrata</taxon>
        <taxon>Euteleostomi</taxon>
        <taxon>Actinopterygii</taxon>
        <taxon>Neopterygii</taxon>
        <taxon>Teleostei</taxon>
        <taxon>Neoteleostei</taxon>
        <taxon>Acanthomorphata</taxon>
        <taxon>Carangaria</taxon>
        <taxon>Carangaria incertae sedis</taxon>
        <taxon>Centropomidae</taxon>
        <taxon>Lates</taxon>
    </lineage>
</organism>
<dbReference type="AlphaFoldDB" id="A0AAD3N6G5"/>
<gene>
    <name evidence="1" type="ORF">AKAME5_001719700</name>
</gene>
<evidence type="ECO:0000313" key="1">
    <source>
        <dbReference type="EMBL" id="GLD65751.1"/>
    </source>
</evidence>
<reference evidence="1" key="1">
    <citation type="submission" date="2022-08" db="EMBL/GenBank/DDBJ databases">
        <title>Genome sequencing of akame (Lates japonicus).</title>
        <authorList>
            <person name="Hashiguchi Y."/>
            <person name="Takahashi H."/>
        </authorList>
    </citation>
    <scope>NUCLEOTIDE SEQUENCE</scope>
    <source>
        <strain evidence="1">Kochi</strain>
    </source>
</reference>
<dbReference type="Proteomes" id="UP001279410">
    <property type="component" value="Unassembled WGS sequence"/>
</dbReference>
<sequence length="87" mass="10003">MKEGEWSYTLSSVEKKYPPEEKDLAVLAKYWGALKELAQGQGIKVITQSHVHRFFRKGTIESTKATNVRWGRWEDILLDPDLEIGTP</sequence>
<name>A0AAD3N6G5_LATJO</name>
<accession>A0AAD3N6G5</accession>
<evidence type="ECO:0000313" key="2">
    <source>
        <dbReference type="Proteomes" id="UP001279410"/>
    </source>
</evidence>
<protein>
    <submittedName>
        <fullName evidence="1">Uncharacterized protein</fullName>
    </submittedName>
</protein>
<comment type="caution">
    <text evidence="1">The sequence shown here is derived from an EMBL/GenBank/DDBJ whole genome shotgun (WGS) entry which is preliminary data.</text>
</comment>
<proteinExistence type="predicted"/>
<keyword evidence="2" id="KW-1185">Reference proteome</keyword>